<protein>
    <submittedName>
        <fullName evidence="1">Uncharacterized protein</fullName>
    </submittedName>
</protein>
<evidence type="ECO:0000313" key="1">
    <source>
        <dbReference type="EMBL" id="JAD30964.1"/>
    </source>
</evidence>
<dbReference type="AlphaFoldDB" id="A0A0A8YV09"/>
<name>A0A0A8YV09_ARUDO</name>
<accession>A0A0A8YV09</accession>
<organism evidence="1">
    <name type="scientific">Arundo donax</name>
    <name type="common">Giant reed</name>
    <name type="synonym">Donax arundinaceus</name>
    <dbReference type="NCBI Taxonomy" id="35708"/>
    <lineage>
        <taxon>Eukaryota</taxon>
        <taxon>Viridiplantae</taxon>
        <taxon>Streptophyta</taxon>
        <taxon>Embryophyta</taxon>
        <taxon>Tracheophyta</taxon>
        <taxon>Spermatophyta</taxon>
        <taxon>Magnoliopsida</taxon>
        <taxon>Liliopsida</taxon>
        <taxon>Poales</taxon>
        <taxon>Poaceae</taxon>
        <taxon>PACMAD clade</taxon>
        <taxon>Arundinoideae</taxon>
        <taxon>Arundineae</taxon>
        <taxon>Arundo</taxon>
    </lineage>
</organism>
<proteinExistence type="predicted"/>
<dbReference type="EMBL" id="GBRH01266931">
    <property type="protein sequence ID" value="JAD30964.1"/>
    <property type="molecule type" value="Transcribed_RNA"/>
</dbReference>
<reference evidence="1" key="2">
    <citation type="journal article" date="2015" name="Data Brief">
        <title>Shoot transcriptome of the giant reed, Arundo donax.</title>
        <authorList>
            <person name="Barrero R.A."/>
            <person name="Guerrero F.D."/>
            <person name="Moolhuijzen P."/>
            <person name="Goolsby J.A."/>
            <person name="Tidwell J."/>
            <person name="Bellgard S.E."/>
            <person name="Bellgard M.I."/>
        </authorList>
    </citation>
    <scope>NUCLEOTIDE SEQUENCE</scope>
    <source>
        <tissue evidence="1">Shoot tissue taken approximately 20 cm above the soil surface</tissue>
    </source>
</reference>
<reference evidence="1" key="1">
    <citation type="submission" date="2014-09" db="EMBL/GenBank/DDBJ databases">
        <authorList>
            <person name="Magalhaes I.L.F."/>
            <person name="Oliveira U."/>
            <person name="Santos F.R."/>
            <person name="Vidigal T.H.D.A."/>
            <person name="Brescovit A.D."/>
            <person name="Santos A.J."/>
        </authorList>
    </citation>
    <scope>NUCLEOTIDE SEQUENCE</scope>
    <source>
        <tissue evidence="1">Shoot tissue taken approximately 20 cm above the soil surface</tissue>
    </source>
</reference>
<sequence>MVFPSAKYQLFGATAYW</sequence>